<dbReference type="Proteomes" id="UP000198906">
    <property type="component" value="Unassembled WGS sequence"/>
</dbReference>
<proteinExistence type="predicted"/>
<gene>
    <name evidence="1" type="ORF">GA0074694_0832</name>
</gene>
<keyword evidence="2" id="KW-1185">Reference proteome</keyword>
<evidence type="ECO:0000313" key="2">
    <source>
        <dbReference type="Proteomes" id="UP000198906"/>
    </source>
</evidence>
<organism evidence="1 2">
    <name type="scientific">Micromonospora inyonensis</name>
    <dbReference type="NCBI Taxonomy" id="47866"/>
    <lineage>
        <taxon>Bacteria</taxon>
        <taxon>Bacillati</taxon>
        <taxon>Actinomycetota</taxon>
        <taxon>Actinomycetes</taxon>
        <taxon>Micromonosporales</taxon>
        <taxon>Micromonosporaceae</taxon>
        <taxon>Micromonospora</taxon>
    </lineage>
</organism>
<dbReference type="EMBL" id="FMHU01000001">
    <property type="protein sequence ID" value="SCL14593.1"/>
    <property type="molecule type" value="Genomic_DNA"/>
</dbReference>
<sequence length="155" mass="16609">MDGVQLPYVVLTRVSGGPAVTEGAELALTSGTAQDGVWSATIQVPSTWNGRWEPSRLVAVDEGSRRLDVDPRNLSSAATLDVAGTHLPAVTMEFVPDPLVGDGRLTMRGRFFYEDTGKGIPHQPIFFGEDSLWVEHPGVPNGRTAADGSFSKVYP</sequence>
<reference evidence="2" key="1">
    <citation type="submission" date="2016-06" db="EMBL/GenBank/DDBJ databases">
        <authorList>
            <person name="Varghese N."/>
        </authorList>
    </citation>
    <scope>NUCLEOTIDE SEQUENCE [LARGE SCALE GENOMIC DNA]</scope>
    <source>
        <strain evidence="2">DSM 46123</strain>
    </source>
</reference>
<evidence type="ECO:0000313" key="1">
    <source>
        <dbReference type="EMBL" id="SCL14593.1"/>
    </source>
</evidence>
<name>A0A1C6RBS9_9ACTN</name>
<dbReference type="AlphaFoldDB" id="A0A1C6RBS9"/>
<dbReference type="STRING" id="47866.GA0074694_0832"/>
<protein>
    <submittedName>
        <fullName evidence="1">Uncharacterized protein</fullName>
    </submittedName>
</protein>
<accession>A0A1C6RBS9</accession>
<dbReference type="RefSeq" id="WP_091452641.1">
    <property type="nucleotide sequence ID" value="NZ_FMHU01000001.1"/>
</dbReference>